<dbReference type="EC" id="3.2.1.-" evidence="9"/>
<dbReference type="GO" id="GO:0016020">
    <property type="term" value="C:membrane"/>
    <property type="evidence" value="ECO:0007669"/>
    <property type="project" value="InterPro"/>
</dbReference>
<comment type="pathway">
    <text evidence="2">Protein modification; protein glycosylation.</text>
</comment>
<gene>
    <name evidence="11" type="ORF">L203_101512</name>
</gene>
<dbReference type="GO" id="GO:0005783">
    <property type="term" value="C:endoplasmic reticulum"/>
    <property type="evidence" value="ECO:0007669"/>
    <property type="project" value="TreeGrafter"/>
</dbReference>
<evidence type="ECO:0000256" key="1">
    <source>
        <dbReference type="ARBA" id="ARBA00001913"/>
    </source>
</evidence>
<keyword evidence="7" id="KW-0479">Metal-binding</keyword>
<dbReference type="RefSeq" id="XP_066067049.1">
    <property type="nucleotide sequence ID" value="XM_066210952.1"/>
</dbReference>
<protein>
    <recommendedName>
        <fullName evidence="9">alpha-1,2-Mannosidase</fullName>
        <ecNumber evidence="9">3.2.1.-</ecNumber>
    </recommendedName>
</protein>
<dbReference type="PANTHER" id="PTHR11742">
    <property type="entry name" value="MANNOSYL-OLIGOSACCHARIDE ALPHA-1,2-MANNOSIDASE-RELATED"/>
    <property type="match status" value="1"/>
</dbReference>
<feature type="disulfide bond" evidence="8">
    <location>
        <begin position="550"/>
        <end position="579"/>
    </location>
</feature>
<organism evidence="11 12">
    <name type="scientific">Cryptococcus depauperatus CBS 7841</name>
    <dbReference type="NCBI Taxonomy" id="1295531"/>
    <lineage>
        <taxon>Eukaryota</taxon>
        <taxon>Fungi</taxon>
        <taxon>Dikarya</taxon>
        <taxon>Basidiomycota</taxon>
        <taxon>Agaricomycotina</taxon>
        <taxon>Tremellomycetes</taxon>
        <taxon>Tremellales</taxon>
        <taxon>Cryptococcaceae</taxon>
        <taxon>Cryptococcus</taxon>
    </lineage>
</organism>
<comment type="cofactor">
    <cofactor evidence="1 7">
        <name>Ca(2+)</name>
        <dbReference type="ChEBI" id="CHEBI:29108"/>
    </cofactor>
</comment>
<evidence type="ECO:0000256" key="10">
    <source>
        <dbReference type="SAM" id="MobiDB-lite"/>
    </source>
</evidence>
<dbReference type="GO" id="GO:0005975">
    <property type="term" value="P:carbohydrate metabolic process"/>
    <property type="evidence" value="ECO:0007669"/>
    <property type="project" value="InterPro"/>
</dbReference>
<dbReference type="SUPFAM" id="SSF48225">
    <property type="entry name" value="Seven-hairpin glycosidases"/>
    <property type="match status" value="1"/>
</dbReference>
<feature type="active site" evidence="6">
    <location>
        <position position="688"/>
    </location>
</feature>
<feature type="compositionally biased region" description="Gly residues" evidence="10">
    <location>
        <begin position="838"/>
        <end position="849"/>
    </location>
</feature>
<proteinExistence type="inferred from homology"/>
<evidence type="ECO:0000256" key="6">
    <source>
        <dbReference type="PIRSR" id="PIRSR601382-1"/>
    </source>
</evidence>
<evidence type="ECO:0000256" key="3">
    <source>
        <dbReference type="ARBA" id="ARBA00007658"/>
    </source>
</evidence>
<evidence type="ECO:0000256" key="7">
    <source>
        <dbReference type="PIRSR" id="PIRSR601382-2"/>
    </source>
</evidence>
<dbReference type="Proteomes" id="UP000094043">
    <property type="component" value="Chromosome 2"/>
</dbReference>
<feature type="binding site" evidence="7">
    <location>
        <position position="774"/>
    </location>
    <ligand>
        <name>Ca(2+)</name>
        <dbReference type="ChEBI" id="CHEBI:29108"/>
    </ligand>
</feature>
<comment type="similarity">
    <text evidence="3 9">Belongs to the glycosyl hydrolase 47 family.</text>
</comment>
<sequence length="871" mass="98387">MVTSPLSKPKRGKTTYSPAYIPPYDPEKGLVSSPTHLARQLLVLKKPRWILVTLLCVGAGILYINSGNPPRLHRPHDSWYGDKQWGPGGPWDEDEIFAVGQLPHKSNNISTRPHKFTVDQNGNHFIQDWNQPIAPMHPHVSHLPRADLFFENLNVHESGIPVDRVFPDSNLRQIVSDPPDAPLDSAKTMPSDAWSQTWKAPDVWDRPRGEMKRVQWEGFAYGRENWESEEDRKVREERRNAIKRGFKHAWEAYKNHAWGHDEIKPVSMTPSDPFNGWGATIVDSLDTLLIMEFSEEYNLCRSHVNQLNFHWINGRDWSQGYISEPLSDGEVFALMRDKTVGLPVFEVSIRYLGGLIGAYDLSGDQLLIERAIELAEILGTAFKTTSGLPAGRINPGTEDEMIGLGIVSLAEVGSMSVELIRLSQITKDRKWFDLAQRVMDYINEMVIPRSAHSPLIPMQFQPDAPVSVLMRSGFTFGGRADSYYEYLIKTYQLLGASEVSKVWRDTYGRSIDKAKEVLYVEIGILPDHDILTIGKLDGGRLIPELEHLTCFAGAMLGLGAKLLDRPGDMKDAVRLTSTCYWLSADTPTGLQPETVEWFEPHQTSQMYENVTLLNNKAHHPLVINKDDYKGRDGIHRDRNGVLRWNEDDEPVVAERNKTGEVPIEYVQRLKGVPTGTKKVTPRGLNRPETIESIFYMYRLTGDRKWQEKGWRMFSSWAKTSTVDGGFSSVSDVTTSKVRFSDNMESFTLAETLKYHYLLQSEPDLLSLDDYVFNTEAHPLLISPELDPTILTAHTRFWNPPIESQELGVRGQGTNVQKFARLELIERASSPFHSPSLAMGGGRGMGGGNGKPEDRPKPPPKVFKLKGNSLNR</sequence>
<evidence type="ECO:0000256" key="9">
    <source>
        <dbReference type="RuleBase" id="RU361193"/>
    </source>
</evidence>
<evidence type="ECO:0000256" key="2">
    <source>
        <dbReference type="ARBA" id="ARBA00004922"/>
    </source>
</evidence>
<evidence type="ECO:0000256" key="8">
    <source>
        <dbReference type="PIRSR" id="PIRSR601382-3"/>
    </source>
</evidence>
<dbReference type="InterPro" id="IPR036026">
    <property type="entry name" value="Seven-hairpin_glycosidases"/>
</dbReference>
<dbReference type="AlphaFoldDB" id="A0AAJ8JQ18"/>
<evidence type="ECO:0000256" key="4">
    <source>
        <dbReference type="ARBA" id="ARBA00022801"/>
    </source>
</evidence>
<keyword evidence="9" id="KW-0326">Glycosidase</keyword>
<accession>A0AAJ8JQ18</accession>
<feature type="region of interest" description="Disordered" evidence="10">
    <location>
        <begin position="831"/>
        <end position="871"/>
    </location>
</feature>
<dbReference type="GO" id="GO:0005509">
    <property type="term" value="F:calcium ion binding"/>
    <property type="evidence" value="ECO:0007669"/>
    <property type="project" value="InterPro"/>
</dbReference>
<dbReference type="GO" id="GO:0036503">
    <property type="term" value="P:ERAD pathway"/>
    <property type="evidence" value="ECO:0007669"/>
    <property type="project" value="UniProtKB-ARBA"/>
</dbReference>
<keyword evidence="7" id="KW-0106">Calcium</keyword>
<dbReference type="PANTHER" id="PTHR11742:SF103">
    <property type="entry name" value="ENDOPLASMIC RETICULUM MANNOSIDASE MNL2-RELATED"/>
    <property type="match status" value="1"/>
</dbReference>
<reference evidence="11" key="2">
    <citation type="journal article" date="2022" name="Elife">
        <title>Obligate sexual reproduction of a homothallic fungus closely related to the Cryptococcus pathogenic species complex.</title>
        <authorList>
            <person name="Passer A.R."/>
            <person name="Clancey S.A."/>
            <person name="Shea T."/>
            <person name="David-Palma M."/>
            <person name="Averette A.F."/>
            <person name="Boekhout T."/>
            <person name="Porcel B.M."/>
            <person name="Nowrousian M."/>
            <person name="Cuomo C.A."/>
            <person name="Sun S."/>
            <person name="Heitman J."/>
            <person name="Coelho M.A."/>
        </authorList>
    </citation>
    <scope>NUCLEOTIDE SEQUENCE</scope>
    <source>
        <strain evidence="11">CBS 7841</strain>
    </source>
</reference>
<feature type="active site" description="Proton donor" evidence="6">
    <location>
        <position position="593"/>
    </location>
</feature>
<keyword evidence="4 9" id="KW-0378">Hydrolase</keyword>
<dbReference type="PRINTS" id="PR00747">
    <property type="entry name" value="GLYHDRLASE47"/>
</dbReference>
<reference evidence="11" key="3">
    <citation type="submission" date="2024-01" db="EMBL/GenBank/DDBJ databases">
        <authorList>
            <person name="Coelho M.A."/>
            <person name="David-Palma M."/>
            <person name="Shea T."/>
            <person name="Sun S."/>
            <person name="Cuomo C.A."/>
            <person name="Heitman J."/>
        </authorList>
    </citation>
    <scope>NUCLEOTIDE SEQUENCE</scope>
    <source>
        <strain evidence="11">CBS 7841</strain>
    </source>
</reference>
<evidence type="ECO:0000313" key="12">
    <source>
        <dbReference type="Proteomes" id="UP000094043"/>
    </source>
</evidence>
<keyword evidence="5 8" id="KW-1015">Disulfide bond</keyword>
<dbReference type="GO" id="GO:0004571">
    <property type="term" value="F:mannosyl-oligosaccharide 1,2-alpha-mannosidase activity"/>
    <property type="evidence" value="ECO:0007669"/>
    <property type="project" value="InterPro"/>
</dbReference>
<dbReference type="InterPro" id="IPR001382">
    <property type="entry name" value="Glyco_hydro_47"/>
</dbReference>
<feature type="region of interest" description="Disordered" evidence="10">
    <location>
        <begin position="1"/>
        <end position="20"/>
    </location>
</feature>
<keyword evidence="12" id="KW-1185">Reference proteome</keyword>
<dbReference type="KEGG" id="cdep:91085725"/>
<feature type="active site" description="Proton donor" evidence="6">
    <location>
        <position position="346"/>
    </location>
</feature>
<reference evidence="11" key="1">
    <citation type="submission" date="2016-06" db="EMBL/GenBank/DDBJ databases">
        <authorList>
            <person name="Cuomo C."/>
            <person name="Litvintseva A."/>
            <person name="Heitman J."/>
            <person name="Chen Y."/>
            <person name="Sun S."/>
            <person name="Springer D."/>
            <person name="Dromer F."/>
            <person name="Young S."/>
            <person name="Zeng Q."/>
            <person name="Chapman S."/>
            <person name="Gujja S."/>
            <person name="Saif S."/>
            <person name="Birren B."/>
        </authorList>
    </citation>
    <scope>NUCLEOTIDE SEQUENCE</scope>
    <source>
        <strain evidence="11">CBS 7841</strain>
    </source>
</reference>
<dbReference type="EMBL" id="CP143785">
    <property type="protein sequence ID" value="WVN86349.1"/>
    <property type="molecule type" value="Genomic_DNA"/>
</dbReference>
<evidence type="ECO:0000313" key="11">
    <source>
        <dbReference type="EMBL" id="WVN86349.1"/>
    </source>
</evidence>
<dbReference type="Pfam" id="PF01532">
    <property type="entry name" value="Glyco_hydro_47"/>
    <property type="match status" value="1"/>
</dbReference>
<dbReference type="InterPro" id="IPR012341">
    <property type="entry name" value="6hp_glycosidase-like_sf"/>
</dbReference>
<evidence type="ECO:0000256" key="5">
    <source>
        <dbReference type="ARBA" id="ARBA00023157"/>
    </source>
</evidence>
<feature type="active site" evidence="6">
    <location>
        <position position="481"/>
    </location>
</feature>
<dbReference type="InterPro" id="IPR050749">
    <property type="entry name" value="Glycosyl_Hydrolase_47"/>
</dbReference>
<dbReference type="GeneID" id="91085725"/>
<dbReference type="Gene3D" id="1.50.10.10">
    <property type="match status" value="1"/>
</dbReference>
<name>A0AAJ8JQ18_9TREE</name>